<accession>A0A2H3NQV2</accession>
<evidence type="ECO:0000256" key="4">
    <source>
        <dbReference type="ARBA" id="ARBA00023136"/>
    </source>
</evidence>
<feature type="domain" description="Translocation and assembly module TamB C-terminal" evidence="7">
    <location>
        <begin position="1372"/>
        <end position="1748"/>
    </location>
</feature>
<name>A0A2H3NQV2_9BACT</name>
<evidence type="ECO:0000256" key="3">
    <source>
        <dbReference type="ARBA" id="ARBA00022989"/>
    </source>
</evidence>
<evidence type="ECO:0000256" key="5">
    <source>
        <dbReference type="SAM" id="MobiDB-lite"/>
    </source>
</evidence>
<evidence type="ECO:0000313" key="8">
    <source>
        <dbReference type="EMBL" id="PEN09587.1"/>
    </source>
</evidence>
<organism evidence="8 9">
    <name type="scientific">Longimonas halophila</name>
    <dbReference type="NCBI Taxonomy" id="1469170"/>
    <lineage>
        <taxon>Bacteria</taxon>
        <taxon>Pseudomonadati</taxon>
        <taxon>Rhodothermota</taxon>
        <taxon>Rhodothermia</taxon>
        <taxon>Rhodothermales</taxon>
        <taxon>Salisaetaceae</taxon>
        <taxon>Longimonas</taxon>
    </lineage>
</organism>
<keyword evidence="2 6" id="KW-0812">Transmembrane</keyword>
<dbReference type="Pfam" id="PF04357">
    <property type="entry name" value="TamB"/>
    <property type="match status" value="1"/>
</dbReference>
<dbReference type="PANTHER" id="PTHR36985">
    <property type="entry name" value="TRANSLOCATION AND ASSEMBLY MODULE SUBUNIT TAMB"/>
    <property type="match status" value="1"/>
</dbReference>
<evidence type="ECO:0000256" key="6">
    <source>
        <dbReference type="SAM" id="Phobius"/>
    </source>
</evidence>
<dbReference type="Proteomes" id="UP000221024">
    <property type="component" value="Unassembled WGS sequence"/>
</dbReference>
<feature type="region of interest" description="Disordered" evidence="5">
    <location>
        <begin position="1"/>
        <end position="21"/>
    </location>
</feature>
<dbReference type="InterPro" id="IPR007452">
    <property type="entry name" value="TamB_C"/>
</dbReference>
<proteinExistence type="predicted"/>
<comment type="caution">
    <text evidence="8">The sequence shown here is derived from an EMBL/GenBank/DDBJ whole genome shotgun (WGS) entry which is preliminary data.</text>
</comment>
<evidence type="ECO:0000256" key="1">
    <source>
        <dbReference type="ARBA" id="ARBA00004167"/>
    </source>
</evidence>
<dbReference type="EMBL" id="PDEP01000001">
    <property type="protein sequence ID" value="PEN09587.1"/>
    <property type="molecule type" value="Genomic_DNA"/>
</dbReference>
<feature type="transmembrane region" description="Helical" evidence="6">
    <location>
        <begin position="24"/>
        <end position="46"/>
    </location>
</feature>
<protein>
    <recommendedName>
        <fullName evidence="7">Translocation and assembly module TamB C-terminal domain-containing protein</fullName>
    </recommendedName>
</protein>
<feature type="region of interest" description="Disordered" evidence="5">
    <location>
        <begin position="96"/>
        <end position="120"/>
    </location>
</feature>
<evidence type="ECO:0000313" key="9">
    <source>
        <dbReference type="Proteomes" id="UP000221024"/>
    </source>
</evidence>
<feature type="compositionally biased region" description="Low complexity" evidence="5">
    <location>
        <begin position="1"/>
        <end position="17"/>
    </location>
</feature>
<dbReference type="PANTHER" id="PTHR36985:SF1">
    <property type="entry name" value="TRANSLOCATION AND ASSEMBLY MODULE SUBUNIT TAMB"/>
    <property type="match status" value="1"/>
</dbReference>
<keyword evidence="3 6" id="KW-1133">Transmembrane helix</keyword>
<evidence type="ECO:0000256" key="2">
    <source>
        <dbReference type="ARBA" id="ARBA00022692"/>
    </source>
</evidence>
<keyword evidence="4 6" id="KW-0472">Membrane</keyword>
<dbReference type="GO" id="GO:0009306">
    <property type="term" value="P:protein secretion"/>
    <property type="evidence" value="ECO:0007669"/>
    <property type="project" value="InterPro"/>
</dbReference>
<reference evidence="8 9" key="1">
    <citation type="submission" date="2017-10" db="EMBL/GenBank/DDBJ databases">
        <title>Draft genome of Longimonas halophila.</title>
        <authorList>
            <person name="Goh K.M."/>
            <person name="Shamsir M.S."/>
            <person name="Lim S.W."/>
        </authorList>
    </citation>
    <scope>NUCLEOTIDE SEQUENCE [LARGE SCALE GENOMIC DNA]</scope>
    <source>
        <strain evidence="8 9">KCTC 42399</strain>
    </source>
</reference>
<gene>
    <name evidence="8" type="ORF">CRI93_02330</name>
</gene>
<evidence type="ECO:0000259" key="7">
    <source>
        <dbReference type="Pfam" id="PF04357"/>
    </source>
</evidence>
<dbReference type="RefSeq" id="WP_098060985.1">
    <property type="nucleotide sequence ID" value="NZ_PDEP01000001.1"/>
</dbReference>
<dbReference type="OrthoDB" id="1489056at2"/>
<comment type="subcellular location">
    <subcellularLocation>
        <location evidence="1">Membrane</location>
        <topology evidence="1">Single-pass membrane protein</topology>
    </subcellularLocation>
</comment>
<dbReference type="GO" id="GO:0005886">
    <property type="term" value="C:plasma membrane"/>
    <property type="evidence" value="ECO:0007669"/>
    <property type="project" value="InterPro"/>
</dbReference>
<keyword evidence="9" id="KW-1185">Reference proteome</keyword>
<sequence>MTDSEASSSAEAPASAPRSTGKRLVRGAGATLAVMLGLLLGVLLLLQTDWGATHVAQWAADRFNPVPGTTITVDRASGSWLGGVALYGVTWTLDESAASESAPPPEQSDEPTLRAAPRSGEQLATIDTVEVGYRLPALLGGTLHLTRAHVGGPAVYAMQMPDSTWNWTQALEPLLNAPPDTSTADPLRIQLDQARISRGYAEIAFHGADADSTAYIDPLTVAVRDVDVGASVRATLDTLHLRGELPTSTTTPLTLRAGGALSPERLTVRALQLDAPRSRLRSQGQVQFARDPLAPSTDSLDTTLSATTFTLQADSLAIADLVPFVPSLAPAANEVHRGTVHIEQEDAQWRLRGTGSVNTGGTWQANASARRPAAGDSLRYMSDLSVTGYETQLAGLRTRLNAELRADLAGPSHNALSGTATFAMHDAQVDTVRIDTLGIAATATEGEVAWRSQGQANGTTLTSTGTAQPFAETPTYALDAQLQALAVERWLPESGVTSNINARLQVNGSGVESETRSASAQLSMYASTLNGTPVDTLDLAATLNGAQVQSTFDLAVVGGRVTGAARTTLDDRETFAIERLETTNFNLNALLNDDALPTTRLTAQLQAEGQGFTPATMQLQGEARITETTYGQLQVDTLATTWRLRDGALQTQLQMQSNAGGVDLQATGRPFDTPLALQLTEGRLRSVNIGPFMQDTTQTSALTGTIRGRWAQSQTSAATGQVALALSDSKLNDQSITEAQLNASLGADERLTFDTRLRTPEGATTFAGTAQPVAERPTLQITDGQIEGLNVGALLGQPTLDTDLNGTVALSAAGQALRDLALEGRLALADSRINKAALPEASWTVQAEAGQLSSTLDARFDLGTLHADLTSNLADSTYTLAVEADEFDGAALTGEDSLRANLGALQATLDGRGFAPETAEFTAALDASTGTYGPVEMSAATLRTTYERGRLSLDTLQVDSNVLTATGTGTVELRGQETNSDITLTADVRSVAPVQELAGFETLALERGHFTGRLQGAAEALRFNGQFEAENVLVEGTRIGESETIVAGAFNAEYVLDRMEARTTNRYVNTAGIPMNRVQARGTYQSDEGFTVRTDMQIDSNRRIQLAASALSPEDNRLRATLEQLDVELGASAWSLMQPVALSQDGSAFQIRNFLLAASDQQIAIDGRVDFEGGQDLGITLENVQAAPFADVMALEGLSGTLNGDVDLTGPADDPVANARLRAAIQSENVDVGTLDTQVTYRDFGLAIEGRLAHADGSTLTVEGDFPIDLRLDTSRPASVMDTPVDLRLNADAFAIGWIDPFLDPTVMQDLQGRMQANVRIGGTRNNPDVQGEATLNSLSLVLTELGSRYRNGRAALRLQDNRITITESEIRSAGQGRMTATGTVELEELTLGTIDLDVQASNFQAVDTRAYRQGTINGDLAVQGTTERPSVTGTIQVVRADISYDELDTSGAADLATVALTEADRADLERRFGVRLSDADTTAYDAYQAMAMDLSVEIRRETWLRSRSSLGLNIQFSGDLDLQKAHDEDLELYGSIDIVPERSTVEQFGQVFRVDEGVLTFNGPVDDPQMSFAAVYEQRARETRDTEVAITLNGEGRLGDLDLNFSSEPPMSTSNILSYLATGRPADNLLGGGGGGTTGGSSSGDLATQLAIGQASNFVENLAASQLGLDVVRLQVRPNGISYLTVGRYFTPRFYVSIEQPVDTGSSETEVLDPDLLMEYELTRTLIARVLRRQSSLRFNVLYERAY</sequence>